<keyword evidence="4" id="KW-0158">Chromosome</keyword>
<proteinExistence type="inferred from homology"/>
<evidence type="ECO:0000256" key="3">
    <source>
        <dbReference type="ARBA" id="ARBA00007321"/>
    </source>
</evidence>
<dbReference type="GO" id="GO:0000775">
    <property type="term" value="C:chromosome, centromeric region"/>
    <property type="evidence" value="ECO:0007669"/>
    <property type="project" value="UniProtKB-SubCell"/>
</dbReference>
<sequence length="104" mass="12143">MLHGLPFHDKITYKVANKIVCCLEGARIGIWYETSFAGEPCELFHCMLESKSFLEQTTVLEHTVPFFLPIHEPENEFPSSNMMLTLVAFDFSHKHFQYIIFLKM</sequence>
<dbReference type="EMBL" id="JBJUIK010000010">
    <property type="protein sequence ID" value="KAL3517311.1"/>
    <property type="molecule type" value="Genomic_DNA"/>
</dbReference>
<protein>
    <submittedName>
        <fullName evidence="7">Uncharacterized protein</fullName>
    </submittedName>
</protein>
<evidence type="ECO:0000313" key="7">
    <source>
        <dbReference type="EMBL" id="KAL3517311.1"/>
    </source>
</evidence>
<evidence type="ECO:0000256" key="1">
    <source>
        <dbReference type="ARBA" id="ARBA00004123"/>
    </source>
</evidence>
<dbReference type="Proteomes" id="UP001630127">
    <property type="component" value="Unassembled WGS sequence"/>
</dbReference>
<accession>A0ABD2ZCV9</accession>
<keyword evidence="6" id="KW-0137">Centromere</keyword>
<evidence type="ECO:0000313" key="8">
    <source>
        <dbReference type="Proteomes" id="UP001630127"/>
    </source>
</evidence>
<keyword evidence="5" id="KW-0539">Nucleus</keyword>
<evidence type="ECO:0000256" key="5">
    <source>
        <dbReference type="ARBA" id="ARBA00023242"/>
    </source>
</evidence>
<dbReference type="PANTHER" id="PTHR14582:SF1">
    <property type="entry name" value="CENTROMERE PROTEIN O"/>
    <property type="match status" value="1"/>
</dbReference>
<dbReference type="InterPro" id="IPR018464">
    <property type="entry name" value="CENP-O"/>
</dbReference>
<evidence type="ECO:0000256" key="6">
    <source>
        <dbReference type="ARBA" id="ARBA00023328"/>
    </source>
</evidence>
<comment type="subcellular location">
    <subcellularLocation>
        <location evidence="2">Chromosome</location>
        <location evidence="2">Centromere</location>
    </subcellularLocation>
    <subcellularLocation>
        <location evidence="1">Nucleus</location>
    </subcellularLocation>
</comment>
<dbReference type="Pfam" id="PF09496">
    <property type="entry name" value="CENP-O"/>
    <property type="match status" value="1"/>
</dbReference>
<comment type="similarity">
    <text evidence="3">Belongs to the CENP-O/MCM21 family.</text>
</comment>
<dbReference type="PANTHER" id="PTHR14582">
    <property type="entry name" value="INNER KINETOCHORE SUBUNIT MAL2"/>
    <property type="match status" value="1"/>
</dbReference>
<keyword evidence="8" id="KW-1185">Reference proteome</keyword>
<dbReference type="GO" id="GO:0005634">
    <property type="term" value="C:nucleus"/>
    <property type="evidence" value="ECO:0007669"/>
    <property type="project" value="UniProtKB-SubCell"/>
</dbReference>
<organism evidence="7 8">
    <name type="scientific">Cinchona calisaya</name>
    <dbReference type="NCBI Taxonomy" id="153742"/>
    <lineage>
        <taxon>Eukaryota</taxon>
        <taxon>Viridiplantae</taxon>
        <taxon>Streptophyta</taxon>
        <taxon>Embryophyta</taxon>
        <taxon>Tracheophyta</taxon>
        <taxon>Spermatophyta</taxon>
        <taxon>Magnoliopsida</taxon>
        <taxon>eudicotyledons</taxon>
        <taxon>Gunneridae</taxon>
        <taxon>Pentapetalae</taxon>
        <taxon>asterids</taxon>
        <taxon>lamiids</taxon>
        <taxon>Gentianales</taxon>
        <taxon>Rubiaceae</taxon>
        <taxon>Cinchonoideae</taxon>
        <taxon>Cinchoneae</taxon>
        <taxon>Cinchona</taxon>
    </lineage>
</organism>
<evidence type="ECO:0000256" key="4">
    <source>
        <dbReference type="ARBA" id="ARBA00022454"/>
    </source>
</evidence>
<evidence type="ECO:0000256" key="2">
    <source>
        <dbReference type="ARBA" id="ARBA00004584"/>
    </source>
</evidence>
<dbReference type="AlphaFoldDB" id="A0ABD2ZCV9"/>
<reference evidence="7 8" key="1">
    <citation type="submission" date="2024-11" db="EMBL/GenBank/DDBJ databases">
        <title>A near-complete genome assembly of Cinchona calisaya.</title>
        <authorList>
            <person name="Lian D.C."/>
            <person name="Zhao X.W."/>
            <person name="Wei L."/>
        </authorList>
    </citation>
    <scope>NUCLEOTIDE SEQUENCE [LARGE SCALE GENOMIC DNA]</scope>
    <source>
        <tissue evidence="7">Nenye</tissue>
    </source>
</reference>
<name>A0ABD2ZCV9_9GENT</name>
<comment type="caution">
    <text evidence="7">The sequence shown here is derived from an EMBL/GenBank/DDBJ whole genome shotgun (WGS) entry which is preliminary data.</text>
</comment>
<gene>
    <name evidence="7" type="ORF">ACH5RR_024213</name>
</gene>